<dbReference type="InterPro" id="IPR037066">
    <property type="entry name" value="Plug_dom_sf"/>
</dbReference>
<evidence type="ECO:0000256" key="1">
    <source>
        <dbReference type="PROSITE-ProRule" id="PRU01360"/>
    </source>
</evidence>
<keyword evidence="1 2" id="KW-0472">Membrane</keyword>
<dbReference type="Gene3D" id="2.60.40.1120">
    <property type="entry name" value="Carboxypeptidase-like, regulatory domain"/>
    <property type="match status" value="1"/>
</dbReference>
<accession>A0ABP8R1B8</accession>
<feature type="domain" description="TonB-dependent receptor plug" evidence="5">
    <location>
        <begin position="134"/>
        <end position="238"/>
    </location>
</feature>
<keyword evidence="2" id="KW-0798">TonB box</keyword>
<dbReference type="EMBL" id="BAABGR010000015">
    <property type="protein sequence ID" value="GAA4515351.1"/>
    <property type="molecule type" value="Genomic_DNA"/>
</dbReference>
<protein>
    <submittedName>
        <fullName evidence="6">TonB-dependent receptor</fullName>
    </submittedName>
</protein>
<comment type="subcellular location">
    <subcellularLocation>
        <location evidence="1">Cell outer membrane</location>
        <topology evidence="1">Multi-pass membrane protein</topology>
    </subcellularLocation>
</comment>
<evidence type="ECO:0000313" key="6">
    <source>
        <dbReference type="EMBL" id="GAA4515351.1"/>
    </source>
</evidence>
<dbReference type="Gene3D" id="2.170.130.10">
    <property type="entry name" value="TonB-dependent receptor, plug domain"/>
    <property type="match status" value="1"/>
</dbReference>
<keyword evidence="3" id="KW-0732">Signal</keyword>
<feature type="chain" id="PRO_5047124607" evidence="3">
    <location>
        <begin position="20"/>
        <end position="1156"/>
    </location>
</feature>
<dbReference type="PROSITE" id="PS52016">
    <property type="entry name" value="TONB_DEPENDENT_REC_3"/>
    <property type="match status" value="1"/>
</dbReference>
<dbReference type="InterPro" id="IPR023996">
    <property type="entry name" value="TonB-dep_OMP_SusC/RagA"/>
</dbReference>
<dbReference type="SUPFAM" id="SSF56935">
    <property type="entry name" value="Porins"/>
    <property type="match status" value="1"/>
</dbReference>
<dbReference type="NCBIfam" id="TIGR04057">
    <property type="entry name" value="SusC_RagA_signa"/>
    <property type="match status" value="1"/>
</dbReference>
<proteinExistence type="inferred from homology"/>
<dbReference type="InterPro" id="IPR039426">
    <property type="entry name" value="TonB-dep_rcpt-like"/>
</dbReference>
<reference evidence="7" key="1">
    <citation type="journal article" date="2019" name="Int. J. Syst. Evol. Microbiol.">
        <title>The Global Catalogue of Microorganisms (GCM) 10K type strain sequencing project: providing services to taxonomists for standard genome sequencing and annotation.</title>
        <authorList>
            <consortium name="The Broad Institute Genomics Platform"/>
            <consortium name="The Broad Institute Genome Sequencing Center for Infectious Disease"/>
            <person name="Wu L."/>
            <person name="Ma J."/>
        </authorList>
    </citation>
    <scope>NUCLEOTIDE SEQUENCE [LARGE SCALE GENOMIC DNA]</scope>
    <source>
        <strain evidence="7">JCM 17858</strain>
    </source>
</reference>
<comment type="caution">
    <text evidence="6">The sequence shown here is derived from an EMBL/GenBank/DDBJ whole genome shotgun (WGS) entry which is preliminary data.</text>
</comment>
<dbReference type="SUPFAM" id="SSF49464">
    <property type="entry name" value="Carboxypeptidase regulatory domain-like"/>
    <property type="match status" value="1"/>
</dbReference>
<evidence type="ECO:0000256" key="3">
    <source>
        <dbReference type="SAM" id="SignalP"/>
    </source>
</evidence>
<dbReference type="InterPro" id="IPR012910">
    <property type="entry name" value="Plug_dom"/>
</dbReference>
<evidence type="ECO:0000259" key="5">
    <source>
        <dbReference type="Pfam" id="PF07715"/>
    </source>
</evidence>
<sequence length="1156" mass="128044">MRKLVLFSLALGMSLPTYSFVKVNKDKDRIQKTSDSYRKVDQEVVQGKVTSKSGPLPGATVSVVGGESTQTDAEGNYSVKAKVGATLRVSMVGYATKEVIVTGTTVNIDLDEQGTALDEVVVVGYGTQRRGNLTGAVSTVNIKDNLEGRTVVDVGRAIQGTTPGLNITIPSGEVGSDPLIKIRGAVASITGSSSPLILLDNVEIPSILYVNPDDIESITVLKDAAASSIYGAKASTGVILITTKTGAAGKPSINYSNNFSYQNLSKKFEMGTINALKYSIDAMERVGATVYGAFYSLDKASYEKAKEWHDKYAGKLGPDDPTVYGRDWYVDPAFPTRKYGLRTYDPYDYMIREWAPTRTHNVSISGTAGKTKYTTSFAAVDQSGMLKPGNKDNFTRYNAALRLSTDLTDYLTVRGGLMYVNRIKTYPYATNSTTADPWLYMYRWSSLYPMGYDERGYPIRSPWSENEFANRASMNRNYVNANIGTTLKLKNNWKVDVDYTFTTEDYKWDRRGTRFTAANSWVAARERRDAAGNPVYVNSEGKVVSAGDPGAMLAYDLAYETYTANGSNPDHIYQRSENRFKHTLNAFTTYDLNLNTDHAFKFIVGSNLVTNNEKSHWTQRTNLLDITNPQFDLAVGEITGGGGEAWDAQLGYFGRMNYAFRNKYLFEGNVRYDGSSKFPKELKWQWFSSMSAGWVVSEEAFMQALNPAISFLKLRGSWGVIGNQAVPPDLYVSNMTSSESTWIANGAKVIAIGSPAIRYPSVFWEKLETLNGGLDARFLNNKLGLTVDIYKRTTKDMFGALSGTTWTIGGSAPQLNKGSLVTKGYEISVDFNHRFENGLGINLRANFDDAKSRVYGYTDSRIQGSLHDGAVYGDIWGYVTDRLFQLDDFVLDANGKPQLVTLTPEMTKYYTNGGGRTYLLKNNPDGSKPVYQTFLENSASFDFGPGDVKFKDLNGDGEIDNGDGTVDNPGDRTIIGNSTPRYNYGLRFGADYKGFDFSIFFQGVGARKIWGEGFLAQAGWHVSDGAMPATFVNDYWTPDNPDAFYPAAYSNGGTANINNMQIQSRYLLDMSYLRIKQLSLGYTLPREISQKVKLDRVRIYTSLENFFTWDKLRGLPIDPEEVSGYSMFNTSNYNMNRAGVGVPTYKSASFGLQLTF</sequence>
<dbReference type="InterPro" id="IPR008969">
    <property type="entry name" value="CarboxyPept-like_regulatory"/>
</dbReference>
<keyword evidence="7" id="KW-1185">Reference proteome</keyword>
<evidence type="ECO:0000313" key="7">
    <source>
        <dbReference type="Proteomes" id="UP001500394"/>
    </source>
</evidence>
<evidence type="ECO:0000259" key="4">
    <source>
        <dbReference type="Pfam" id="PF00593"/>
    </source>
</evidence>
<keyword evidence="1" id="KW-1134">Transmembrane beta strand</keyword>
<feature type="domain" description="TonB-dependent receptor-like beta-barrel" evidence="4">
    <location>
        <begin position="470"/>
        <end position="877"/>
    </location>
</feature>
<dbReference type="Pfam" id="PF07715">
    <property type="entry name" value="Plug"/>
    <property type="match status" value="1"/>
</dbReference>
<keyword evidence="6" id="KW-0675">Receptor</keyword>
<evidence type="ECO:0000256" key="2">
    <source>
        <dbReference type="RuleBase" id="RU003357"/>
    </source>
</evidence>
<dbReference type="InterPro" id="IPR023997">
    <property type="entry name" value="TonB-dep_OMP_SusC/RagA_CS"/>
</dbReference>
<keyword evidence="1" id="KW-0813">Transport</keyword>
<dbReference type="InterPro" id="IPR000531">
    <property type="entry name" value="Beta-barrel_TonB"/>
</dbReference>
<dbReference type="RefSeq" id="WP_345066376.1">
    <property type="nucleotide sequence ID" value="NZ_BAABGR010000015.1"/>
</dbReference>
<dbReference type="Pfam" id="PF00593">
    <property type="entry name" value="TonB_dep_Rec_b-barrel"/>
    <property type="match status" value="1"/>
</dbReference>
<keyword evidence="1" id="KW-0812">Transmembrane</keyword>
<feature type="signal peptide" evidence="3">
    <location>
        <begin position="1"/>
        <end position="19"/>
    </location>
</feature>
<comment type="similarity">
    <text evidence="1 2">Belongs to the TonB-dependent receptor family.</text>
</comment>
<dbReference type="Proteomes" id="UP001500394">
    <property type="component" value="Unassembled WGS sequence"/>
</dbReference>
<keyword evidence="1" id="KW-0998">Cell outer membrane</keyword>
<dbReference type="Pfam" id="PF13715">
    <property type="entry name" value="CarbopepD_reg_2"/>
    <property type="match status" value="1"/>
</dbReference>
<dbReference type="NCBIfam" id="TIGR04056">
    <property type="entry name" value="OMP_RagA_SusC"/>
    <property type="match status" value="1"/>
</dbReference>
<organism evidence="6 7">
    <name type="scientific">Sphingobacterium thermophilum</name>
    <dbReference type="NCBI Taxonomy" id="768534"/>
    <lineage>
        <taxon>Bacteria</taxon>
        <taxon>Pseudomonadati</taxon>
        <taxon>Bacteroidota</taxon>
        <taxon>Sphingobacteriia</taxon>
        <taxon>Sphingobacteriales</taxon>
        <taxon>Sphingobacteriaceae</taxon>
        <taxon>Sphingobacterium</taxon>
    </lineage>
</organism>
<gene>
    <name evidence="6" type="ORF">GCM10023173_13050</name>
</gene>
<name>A0ABP8R1B8_9SPHI</name>